<keyword evidence="1" id="KW-1133">Transmembrane helix</keyword>
<dbReference type="InterPro" id="IPR001633">
    <property type="entry name" value="EAL_dom"/>
</dbReference>
<evidence type="ECO:0000313" key="4">
    <source>
        <dbReference type="EMBL" id="RKF15559.1"/>
    </source>
</evidence>
<keyword evidence="1" id="KW-0812">Transmembrane</keyword>
<dbReference type="NCBIfam" id="TIGR00254">
    <property type="entry name" value="GGDEF"/>
    <property type="match status" value="1"/>
</dbReference>
<keyword evidence="1" id="KW-0472">Membrane</keyword>
<feature type="domain" description="GGDEF" evidence="3">
    <location>
        <begin position="398"/>
        <end position="530"/>
    </location>
</feature>
<dbReference type="SUPFAM" id="SSF55073">
    <property type="entry name" value="Nucleotide cyclase"/>
    <property type="match status" value="1"/>
</dbReference>
<organism evidence="4 5">
    <name type="scientific">Alginatibacterium sediminis</name>
    <dbReference type="NCBI Taxonomy" id="2164068"/>
    <lineage>
        <taxon>Bacteria</taxon>
        <taxon>Pseudomonadati</taxon>
        <taxon>Pseudomonadota</taxon>
        <taxon>Gammaproteobacteria</taxon>
        <taxon>Alteromonadales</taxon>
        <taxon>Alteromonadaceae</taxon>
        <taxon>Alginatibacterium</taxon>
    </lineage>
</organism>
<dbReference type="PROSITE" id="PS50887">
    <property type="entry name" value="GGDEF"/>
    <property type="match status" value="1"/>
</dbReference>
<dbReference type="SMART" id="SM00052">
    <property type="entry name" value="EAL"/>
    <property type="match status" value="1"/>
</dbReference>
<dbReference type="InterPro" id="IPR052155">
    <property type="entry name" value="Biofilm_reg_signaling"/>
</dbReference>
<dbReference type="PROSITE" id="PS50883">
    <property type="entry name" value="EAL"/>
    <property type="match status" value="1"/>
</dbReference>
<evidence type="ECO:0000259" key="3">
    <source>
        <dbReference type="PROSITE" id="PS50887"/>
    </source>
</evidence>
<dbReference type="Proteomes" id="UP000286482">
    <property type="component" value="Unassembled WGS sequence"/>
</dbReference>
<keyword evidence="5" id="KW-1185">Reference proteome</keyword>
<dbReference type="Gene3D" id="3.30.70.270">
    <property type="match status" value="1"/>
</dbReference>
<dbReference type="PANTHER" id="PTHR44757:SF2">
    <property type="entry name" value="BIOFILM ARCHITECTURE MAINTENANCE PROTEIN MBAA"/>
    <property type="match status" value="1"/>
</dbReference>
<dbReference type="EMBL" id="RAQO01000008">
    <property type="protein sequence ID" value="RKF15559.1"/>
    <property type="molecule type" value="Genomic_DNA"/>
</dbReference>
<dbReference type="SUPFAM" id="SSF141868">
    <property type="entry name" value="EAL domain-like"/>
    <property type="match status" value="1"/>
</dbReference>
<feature type="domain" description="EAL" evidence="2">
    <location>
        <begin position="539"/>
        <end position="793"/>
    </location>
</feature>
<comment type="caution">
    <text evidence="4">The sequence shown here is derived from an EMBL/GenBank/DDBJ whole genome shotgun (WGS) entry which is preliminary data.</text>
</comment>
<evidence type="ECO:0000256" key="1">
    <source>
        <dbReference type="SAM" id="Phobius"/>
    </source>
</evidence>
<feature type="transmembrane region" description="Helical" evidence="1">
    <location>
        <begin position="274"/>
        <end position="299"/>
    </location>
</feature>
<evidence type="ECO:0000259" key="2">
    <source>
        <dbReference type="PROSITE" id="PS50883"/>
    </source>
</evidence>
<dbReference type="OrthoDB" id="8553030at2"/>
<feature type="transmembrane region" description="Helical" evidence="1">
    <location>
        <begin position="15"/>
        <end position="35"/>
    </location>
</feature>
<dbReference type="InterPro" id="IPR000160">
    <property type="entry name" value="GGDEF_dom"/>
</dbReference>
<dbReference type="AlphaFoldDB" id="A0A420E7P1"/>
<gene>
    <name evidence="4" type="ORF">DBZ36_14315</name>
</gene>
<reference evidence="4 5" key="1">
    <citation type="submission" date="2018-09" db="EMBL/GenBank/DDBJ databases">
        <authorList>
            <person name="Wang Z."/>
        </authorList>
    </citation>
    <scope>NUCLEOTIDE SEQUENCE [LARGE SCALE GENOMIC DNA]</scope>
    <source>
        <strain evidence="4 5">ALS 81</strain>
    </source>
</reference>
<dbReference type="Gene3D" id="3.20.20.450">
    <property type="entry name" value="EAL domain"/>
    <property type="match status" value="1"/>
</dbReference>
<protein>
    <submittedName>
        <fullName evidence="4">EAL domain-containing protein</fullName>
    </submittedName>
</protein>
<dbReference type="Pfam" id="PF00563">
    <property type="entry name" value="EAL"/>
    <property type="match status" value="1"/>
</dbReference>
<proteinExistence type="predicted"/>
<dbReference type="RefSeq" id="WP_120355645.1">
    <property type="nucleotide sequence ID" value="NZ_RAQO01000008.1"/>
</dbReference>
<dbReference type="SMART" id="SM00267">
    <property type="entry name" value="GGDEF"/>
    <property type="match status" value="1"/>
</dbReference>
<dbReference type="InterPro" id="IPR043128">
    <property type="entry name" value="Rev_trsase/Diguanyl_cyclase"/>
</dbReference>
<accession>A0A420E7P1</accession>
<dbReference type="Pfam" id="PF00990">
    <property type="entry name" value="GGDEF"/>
    <property type="match status" value="1"/>
</dbReference>
<dbReference type="PANTHER" id="PTHR44757">
    <property type="entry name" value="DIGUANYLATE CYCLASE DGCP"/>
    <property type="match status" value="1"/>
</dbReference>
<dbReference type="InterPro" id="IPR035919">
    <property type="entry name" value="EAL_sf"/>
</dbReference>
<dbReference type="CDD" id="cd01949">
    <property type="entry name" value="GGDEF"/>
    <property type="match status" value="1"/>
</dbReference>
<dbReference type="InterPro" id="IPR029787">
    <property type="entry name" value="Nucleotide_cyclase"/>
</dbReference>
<evidence type="ECO:0000313" key="5">
    <source>
        <dbReference type="Proteomes" id="UP000286482"/>
    </source>
</evidence>
<dbReference type="CDD" id="cd01948">
    <property type="entry name" value="EAL"/>
    <property type="match status" value="1"/>
</dbReference>
<name>A0A420E7P1_9ALTE</name>
<sequence length="798" mass="90877">MQDKTKRFISLRHQFALGVAIAMLLGLSGMIYLLVDSYRAQREQLVEQIQSTVDQSLDLHLSSLFHSISLAVQFDYQLREDRHFEQISSELEQNYPAAQWLIPLENICIDNLGGDPQRNFCVTPNSSHVPDVLLTKLKLNLEPSYVLDCDALCTMWVGVPIDLKDGRLAAISLKVGLQDQLIMISRQLNVAIEIFIHEQESATRSIGKFGDEQSFPWLEINDASQLTAGSSQKFEVIKRGQHSYVSHSVEKPLTSKSSVEFVFVKQWDKYDSQFGFLVLRAFIIGFAALLLSIFCGYFLTAGPLKLLLQHVQQLPQILENRRYQANKIRRSFRDEFDSLDSASLALVDEVSSMRSQILATHKKLVRQARTDSLTGLGNRYAFSDILSEHLSSFRDSSEPFFLVYIDIDNFKAYNDGFGHAFGDQLLIQIVERMKNNLPKKVRLFRIGSDEFQLIVPYETDLRVFQAINELKHLIAVEMNAGLLAISVHVSVGIARAKQANFELTTILKHADLALQSAKAKGRNRIEFFEPALEEAQELLFSVETQFQAAMDNDELELFLQPQVSCQQQKVLGFELLLRWNHPTKGLLAPGQFLDVIENSRYVLDLGYWVIRKTLEIMCRFESLGYLDLSFALNVSPKQFEDDNFAKNLIDIYQSRTCKTNTLEIELTESCAVNDFERVSKALKVIRHQGIHVALDDFGKGFTSLSYLSHLPCDKVKFDREFCMDAMHNPRSEEILLNAKSLVEIIEAKVLVEGIEEMEYAQWLGERGFDLLQGYVFGKPLPQTEAMSYLDQVKIDGKI</sequence>